<feature type="region of interest" description="Disordered" evidence="8">
    <location>
        <begin position="696"/>
        <end position="715"/>
    </location>
</feature>
<evidence type="ECO:0000256" key="7">
    <source>
        <dbReference type="ARBA" id="ARBA00023136"/>
    </source>
</evidence>
<feature type="region of interest" description="Disordered" evidence="8">
    <location>
        <begin position="121"/>
        <end position="151"/>
    </location>
</feature>
<keyword evidence="11" id="KW-1185">Reference proteome</keyword>
<dbReference type="STRING" id="212818.A0A0D1XYA1"/>
<dbReference type="GeneID" id="27322296"/>
<dbReference type="InterPro" id="IPR045861">
    <property type="entry name" value="CorA_cytoplasmic_dom"/>
</dbReference>
<feature type="region of interest" description="Disordered" evidence="8">
    <location>
        <begin position="324"/>
        <end position="350"/>
    </location>
</feature>
<feature type="region of interest" description="Disordered" evidence="8">
    <location>
        <begin position="74"/>
        <end position="105"/>
    </location>
</feature>
<dbReference type="Gene3D" id="1.20.58.340">
    <property type="entry name" value="Magnesium transport protein CorA, transmembrane region"/>
    <property type="match status" value="2"/>
</dbReference>
<evidence type="ECO:0000256" key="2">
    <source>
        <dbReference type="ARBA" id="ARBA00009765"/>
    </source>
</evidence>
<feature type="compositionally biased region" description="Basic and acidic residues" evidence="8">
    <location>
        <begin position="39"/>
        <end position="48"/>
    </location>
</feature>
<evidence type="ECO:0000256" key="9">
    <source>
        <dbReference type="SAM" id="Phobius"/>
    </source>
</evidence>
<organism evidence="10 11">
    <name type="scientific">Exophiala mesophila</name>
    <name type="common">Black yeast-like fungus</name>
    <dbReference type="NCBI Taxonomy" id="212818"/>
    <lineage>
        <taxon>Eukaryota</taxon>
        <taxon>Fungi</taxon>
        <taxon>Dikarya</taxon>
        <taxon>Ascomycota</taxon>
        <taxon>Pezizomycotina</taxon>
        <taxon>Eurotiomycetes</taxon>
        <taxon>Chaetothyriomycetidae</taxon>
        <taxon>Chaetothyriales</taxon>
        <taxon>Herpotrichiellaceae</taxon>
        <taxon>Exophiala</taxon>
    </lineage>
</organism>
<dbReference type="OMA" id="NYGHIRQ"/>
<feature type="region of interest" description="Disordered" evidence="8">
    <location>
        <begin position="265"/>
        <end position="307"/>
    </location>
</feature>
<sequence length="715" mass="80681">MALGGHGSHVVSNRHSDSNSEQQRRRHSRDHTNHRRNSNARDRDRDDSIDVEAQISSNQTDGPHHVRIEENTMHHKRSEDGQYGDLNHLHRSDTGISKSTMKSLRRRARAETIIYGATEMGHTTGWAPGQEPGIDTSEPAPPYTPGNTTASDSMHYEQLHQRCEITVVDYSNNSIETVDLDNDNLEEFLKREPSDWAQVRWINVNGLSWDVIRLLGNYKGLHRLAIEDLMHTKSRTKADWYQDHTYLVLPLQKLINLADHDSSADDDDESIYGSDSGSNNSDLTSKRRRSARVITERQRRKREQNRKGAVVSLWNDVWKRNRRKASHKAKDVQGNGMLTPSNSFRVSKKVDSPWAPKKIRSMQRYHSGPNQDRIEYMERHAVLGSKGIGVSMEQVSIFLCADKTVISFFEYSAHDVQAPIIRRLHTPGTVLRQSEDASLLVQAILDAIIDLAMPVTTAYQDAIGDLELDVLTDPDIHQCSTLYILTSEIAILRNAIAPVTQLIGALKDHKSDPTNAFPTSSRVVSPSVNEPRTDPLSSSLAANLNTNLSPSSTTNTLHHALSPPSSSGLRISPLTSTYLGDVEDHAFLIQDSYDQMRRSADNLSDLIFNTVSAYQNESMKQLTIVTCFFLPLSFLTGYFGMNFERFTAVQLHSDAFFWNIAIPVSVVVFLLLMRDVMVRAVVKWANKSLIRRGRRRRLERSNGRRSSMKGRGGEE</sequence>
<proteinExistence type="inferred from homology"/>
<evidence type="ECO:0000313" key="11">
    <source>
        <dbReference type="Proteomes" id="UP000054302"/>
    </source>
</evidence>
<dbReference type="HOGENOM" id="CLU_015119_2_0_1"/>
<comment type="similarity">
    <text evidence="2">Belongs to the CorA metal ion transporter (MIT) (TC 1.A.35) family.</text>
</comment>
<gene>
    <name evidence="10" type="ORF">PV10_04451</name>
</gene>
<dbReference type="SUPFAM" id="SSF143865">
    <property type="entry name" value="CorA soluble domain-like"/>
    <property type="match status" value="1"/>
</dbReference>
<keyword evidence="7 9" id="KW-0472">Membrane</keyword>
<dbReference type="InterPro" id="IPR002523">
    <property type="entry name" value="MgTranspt_CorA/ZnTranspt_ZntB"/>
</dbReference>
<keyword evidence="3" id="KW-0813">Transport</keyword>
<feature type="compositionally biased region" description="Polar residues" evidence="8">
    <location>
        <begin position="336"/>
        <end position="345"/>
    </location>
</feature>
<dbReference type="GO" id="GO:0005886">
    <property type="term" value="C:plasma membrane"/>
    <property type="evidence" value="ECO:0007669"/>
    <property type="project" value="UniProtKB-SubCell"/>
</dbReference>
<evidence type="ECO:0000256" key="5">
    <source>
        <dbReference type="ARBA" id="ARBA00022692"/>
    </source>
</evidence>
<keyword evidence="5 9" id="KW-0812">Transmembrane</keyword>
<evidence type="ECO:0008006" key="12">
    <source>
        <dbReference type="Google" id="ProtNLM"/>
    </source>
</evidence>
<keyword evidence="4" id="KW-1003">Cell membrane</keyword>
<protein>
    <recommendedName>
        <fullName evidence="12">Magnesium and cobalt transporter CorA</fullName>
    </recommendedName>
</protein>
<dbReference type="VEuPathDB" id="FungiDB:PV10_04451"/>
<dbReference type="AlphaFoldDB" id="A0A0D1XYA1"/>
<evidence type="ECO:0000313" key="10">
    <source>
        <dbReference type="EMBL" id="KIV93216.1"/>
    </source>
</evidence>
<evidence type="ECO:0000256" key="3">
    <source>
        <dbReference type="ARBA" id="ARBA00022448"/>
    </source>
</evidence>
<evidence type="ECO:0000256" key="8">
    <source>
        <dbReference type="SAM" id="MobiDB-lite"/>
    </source>
</evidence>
<dbReference type="GO" id="GO:0050897">
    <property type="term" value="F:cobalt ion binding"/>
    <property type="evidence" value="ECO:0007669"/>
    <property type="project" value="TreeGrafter"/>
</dbReference>
<dbReference type="PANTHER" id="PTHR46494">
    <property type="entry name" value="CORA FAMILY METAL ION TRANSPORTER (EUROFUNG)"/>
    <property type="match status" value="1"/>
</dbReference>
<dbReference type="Pfam" id="PF01544">
    <property type="entry name" value="CorA"/>
    <property type="match status" value="1"/>
</dbReference>
<evidence type="ECO:0000256" key="4">
    <source>
        <dbReference type="ARBA" id="ARBA00022475"/>
    </source>
</evidence>
<dbReference type="InterPro" id="IPR045863">
    <property type="entry name" value="CorA_TM1_TM2"/>
</dbReference>
<dbReference type="GO" id="GO:0000287">
    <property type="term" value="F:magnesium ion binding"/>
    <property type="evidence" value="ECO:0007669"/>
    <property type="project" value="TreeGrafter"/>
</dbReference>
<evidence type="ECO:0000256" key="6">
    <source>
        <dbReference type="ARBA" id="ARBA00022989"/>
    </source>
</evidence>
<evidence type="ECO:0000256" key="1">
    <source>
        <dbReference type="ARBA" id="ARBA00004651"/>
    </source>
</evidence>
<dbReference type="GO" id="GO:0015095">
    <property type="term" value="F:magnesium ion transmembrane transporter activity"/>
    <property type="evidence" value="ECO:0007669"/>
    <property type="project" value="TreeGrafter"/>
</dbReference>
<feature type="compositionally biased region" description="Polar residues" evidence="8">
    <location>
        <begin position="273"/>
        <end position="283"/>
    </location>
</feature>
<dbReference type="GO" id="GO:0015087">
    <property type="term" value="F:cobalt ion transmembrane transporter activity"/>
    <property type="evidence" value="ECO:0007669"/>
    <property type="project" value="TreeGrafter"/>
</dbReference>
<feature type="transmembrane region" description="Helical" evidence="9">
    <location>
        <begin position="655"/>
        <end position="673"/>
    </location>
</feature>
<comment type="subcellular location">
    <subcellularLocation>
        <location evidence="1">Cell membrane</location>
        <topology evidence="1">Multi-pass membrane protein</topology>
    </subcellularLocation>
</comment>
<feature type="compositionally biased region" description="Basic residues" evidence="8">
    <location>
        <begin position="24"/>
        <end position="38"/>
    </location>
</feature>
<dbReference type="Proteomes" id="UP000054302">
    <property type="component" value="Unassembled WGS sequence"/>
</dbReference>
<feature type="compositionally biased region" description="Polar residues" evidence="8">
    <location>
        <begin position="513"/>
        <end position="530"/>
    </location>
</feature>
<dbReference type="RefSeq" id="XP_016224790.1">
    <property type="nucleotide sequence ID" value="XM_016369002.1"/>
</dbReference>
<feature type="region of interest" description="Disordered" evidence="8">
    <location>
        <begin position="510"/>
        <end position="536"/>
    </location>
</feature>
<feature type="region of interest" description="Disordered" evidence="8">
    <location>
        <begin position="1"/>
        <end position="48"/>
    </location>
</feature>
<dbReference type="Gene3D" id="3.30.460.20">
    <property type="entry name" value="CorA soluble domain-like"/>
    <property type="match status" value="1"/>
</dbReference>
<dbReference type="EMBL" id="KN847522">
    <property type="protein sequence ID" value="KIV93216.1"/>
    <property type="molecule type" value="Genomic_DNA"/>
</dbReference>
<reference evidence="10 11" key="1">
    <citation type="submission" date="2015-01" db="EMBL/GenBank/DDBJ databases">
        <title>The Genome Sequence of Exophiala mesophila CBS40295.</title>
        <authorList>
            <consortium name="The Broad Institute Genomics Platform"/>
            <person name="Cuomo C."/>
            <person name="de Hoog S."/>
            <person name="Gorbushina A."/>
            <person name="Stielow B."/>
            <person name="Teixiera M."/>
            <person name="Abouelleil A."/>
            <person name="Chapman S.B."/>
            <person name="Priest M."/>
            <person name="Young S.K."/>
            <person name="Wortman J."/>
            <person name="Nusbaum C."/>
            <person name="Birren B."/>
        </authorList>
    </citation>
    <scope>NUCLEOTIDE SEQUENCE [LARGE SCALE GENOMIC DNA]</scope>
    <source>
        <strain evidence="10 11">CBS 40295</strain>
    </source>
</reference>
<dbReference type="OrthoDB" id="165352at2759"/>
<keyword evidence="6 9" id="KW-1133">Transmembrane helix</keyword>
<accession>A0A0D1XYA1</accession>
<dbReference type="SUPFAM" id="SSF144083">
    <property type="entry name" value="Magnesium transport protein CorA, transmembrane region"/>
    <property type="match status" value="1"/>
</dbReference>
<dbReference type="PANTHER" id="PTHR46494:SF1">
    <property type="entry name" value="CORA FAMILY METAL ION TRANSPORTER (EUROFUNG)"/>
    <property type="match status" value="1"/>
</dbReference>
<name>A0A0D1XYA1_EXOME</name>
<feature type="transmembrane region" description="Helical" evidence="9">
    <location>
        <begin position="622"/>
        <end position="643"/>
    </location>
</feature>